<sequence length="77" mass="8500">MADKYVGKVVGVGTDNLEYVINIYQDEVVERSSSGMIRHEGLKHFEIRTGGAVRRISEAEYEIVATGVKVTIRDGEG</sequence>
<dbReference type="Proteomes" id="UP001424532">
    <property type="component" value="Unassembled WGS sequence"/>
</dbReference>
<organism evidence="1 2">
    <name type="scientific">Pseudomonas sichuanensis</name>
    <dbReference type="NCBI Taxonomy" id="2213015"/>
    <lineage>
        <taxon>Bacteria</taxon>
        <taxon>Pseudomonadati</taxon>
        <taxon>Pseudomonadota</taxon>
        <taxon>Gammaproteobacteria</taxon>
        <taxon>Pseudomonadales</taxon>
        <taxon>Pseudomonadaceae</taxon>
        <taxon>Pseudomonas</taxon>
    </lineage>
</organism>
<evidence type="ECO:0000313" key="2">
    <source>
        <dbReference type="Proteomes" id="UP001424532"/>
    </source>
</evidence>
<protein>
    <submittedName>
        <fullName evidence="1">Uncharacterized protein</fullName>
    </submittedName>
</protein>
<evidence type="ECO:0000313" key="1">
    <source>
        <dbReference type="EMBL" id="MEN8641072.1"/>
    </source>
</evidence>
<proteinExistence type="predicted"/>
<gene>
    <name evidence="1" type="ORF">ABFE88_15590</name>
</gene>
<keyword evidence="2" id="KW-1185">Reference proteome</keyword>
<accession>A0ABV0DJE9</accession>
<dbReference type="EMBL" id="JBDLYL010000015">
    <property type="protein sequence ID" value="MEN8641072.1"/>
    <property type="molecule type" value="Genomic_DNA"/>
</dbReference>
<comment type="caution">
    <text evidence="1">The sequence shown here is derived from an EMBL/GenBank/DDBJ whole genome shotgun (WGS) entry which is preliminary data.</text>
</comment>
<reference evidence="1 2" key="1">
    <citation type="submission" date="2024-05" db="EMBL/GenBank/DDBJ databases">
        <title>Sequence of Lycoming College course isolates.</title>
        <authorList>
            <person name="Reigle C.A."/>
            <person name="Newman J.D."/>
        </authorList>
    </citation>
    <scope>NUCLEOTIDE SEQUENCE [LARGE SCALE GENOMIC DNA]</scope>
    <source>
        <strain evidence="1 2">CAR-09</strain>
    </source>
</reference>
<dbReference type="RefSeq" id="WP_346647877.1">
    <property type="nucleotide sequence ID" value="NZ_JBDLYL010000015.1"/>
</dbReference>
<name>A0ABV0DJE9_9PSED</name>